<comment type="caution">
    <text evidence="2">The sequence shown here is derived from an EMBL/GenBank/DDBJ whole genome shotgun (WGS) entry which is preliminary data.</text>
</comment>
<dbReference type="InterPro" id="IPR036249">
    <property type="entry name" value="Thioredoxin-like_sf"/>
</dbReference>
<dbReference type="Pfam" id="PF13417">
    <property type="entry name" value="GST_N_3"/>
    <property type="match status" value="1"/>
</dbReference>
<reference evidence="3" key="1">
    <citation type="journal article" date="2014" name="Sci. Data">
        <title>Genomes of diverse isolates of the marine cyanobacterium Prochlorococcus.</title>
        <authorList>
            <person name="Biller S."/>
            <person name="Berube P."/>
            <person name="Thompson J."/>
            <person name="Kelly L."/>
            <person name="Roggensack S."/>
            <person name="Awad L."/>
            <person name="Roache-Johnson K."/>
            <person name="Ding H."/>
            <person name="Giovannoni S.J."/>
            <person name="Moore L.R."/>
            <person name="Chisholm S.W."/>
        </authorList>
    </citation>
    <scope>NUCLEOTIDE SEQUENCE [LARGE SCALE GENOMIC DNA]</scope>
    <source>
        <strain evidence="3">MIT 9201</strain>
    </source>
</reference>
<dbReference type="GO" id="GO:0005737">
    <property type="term" value="C:cytoplasm"/>
    <property type="evidence" value="ECO:0007669"/>
    <property type="project" value="TreeGrafter"/>
</dbReference>
<dbReference type="PANTHER" id="PTHR43968">
    <property type="match status" value="1"/>
</dbReference>
<dbReference type="InterPro" id="IPR036282">
    <property type="entry name" value="Glutathione-S-Trfase_C_sf"/>
</dbReference>
<proteinExistence type="predicted"/>
<dbReference type="SUPFAM" id="SSF47616">
    <property type="entry name" value="GST C-terminal domain-like"/>
    <property type="match status" value="1"/>
</dbReference>
<dbReference type="Pfam" id="PF13410">
    <property type="entry name" value="GST_C_2"/>
    <property type="match status" value="1"/>
</dbReference>
<dbReference type="AlphaFoldDB" id="A0A0A2A533"/>
<dbReference type="CDD" id="cd03196">
    <property type="entry name" value="GST_C_5"/>
    <property type="match status" value="1"/>
</dbReference>
<feature type="domain" description="GST N-terminal" evidence="1">
    <location>
        <begin position="2"/>
        <end position="81"/>
    </location>
</feature>
<dbReference type="eggNOG" id="COG0625">
    <property type="taxonomic scope" value="Bacteria"/>
</dbReference>
<dbReference type="OrthoDB" id="508763at2"/>
<dbReference type="Gene3D" id="1.20.1050.10">
    <property type="match status" value="1"/>
</dbReference>
<accession>A0A0A2A533</accession>
<evidence type="ECO:0000313" key="3">
    <source>
        <dbReference type="Proteomes" id="UP000030355"/>
    </source>
</evidence>
<gene>
    <name evidence="2" type="ORF">EU95_1275</name>
</gene>
<dbReference type="RefSeq" id="WP_032522413.1">
    <property type="nucleotide sequence ID" value="NZ_CP138977.1"/>
</dbReference>
<dbReference type="PROSITE" id="PS50404">
    <property type="entry name" value="GST_NTER"/>
    <property type="match status" value="1"/>
</dbReference>
<sequence length="219" mass="26676">MTNDILYSFRRCPYAIRARWAILICEIKVEIREIDLKNKPLDFLNNSKTKTVPILIKKNSEVIEESLEIILWALSESKKENIKLIYFPENKKEEIFEIINENDNEFKYHLDRFKYATRYKNNDEEFHFTNAIKFIKRWNQLLAENKYFFGDSPTIADWSIWPFVRQFRIACESQKRTNYFESSIKNWLDSFEKNREFKSLMYKYELWGPYSKANYFPSN</sequence>
<dbReference type="Gene3D" id="3.40.30.10">
    <property type="entry name" value="Glutaredoxin"/>
    <property type="match status" value="1"/>
</dbReference>
<dbReference type="SUPFAM" id="SSF52833">
    <property type="entry name" value="Thioredoxin-like"/>
    <property type="match status" value="1"/>
</dbReference>
<dbReference type="Proteomes" id="UP000030355">
    <property type="component" value="Unassembled WGS sequence"/>
</dbReference>
<dbReference type="CDD" id="cd03060">
    <property type="entry name" value="GST_N_Omega_like"/>
    <property type="match status" value="1"/>
</dbReference>
<name>A0A0A2A533_PROMR</name>
<dbReference type="EMBL" id="JNAL01000014">
    <property type="protein sequence ID" value="KGF95584.1"/>
    <property type="molecule type" value="Genomic_DNA"/>
</dbReference>
<dbReference type="STRING" id="93057.EU95_1275"/>
<dbReference type="InterPro" id="IPR004045">
    <property type="entry name" value="Glutathione_S-Trfase_N"/>
</dbReference>
<dbReference type="InterPro" id="IPR050983">
    <property type="entry name" value="GST_Omega/HSP26"/>
</dbReference>
<keyword evidence="2" id="KW-0808">Transferase</keyword>
<evidence type="ECO:0000259" key="1">
    <source>
        <dbReference type="PROSITE" id="PS50404"/>
    </source>
</evidence>
<dbReference type="PANTHER" id="PTHR43968:SF6">
    <property type="entry name" value="GLUTATHIONE S-TRANSFERASE OMEGA"/>
    <property type="match status" value="1"/>
</dbReference>
<evidence type="ECO:0000313" key="2">
    <source>
        <dbReference type="EMBL" id="KGF95584.1"/>
    </source>
</evidence>
<dbReference type="GO" id="GO:0016740">
    <property type="term" value="F:transferase activity"/>
    <property type="evidence" value="ECO:0007669"/>
    <property type="project" value="UniProtKB-KW"/>
</dbReference>
<organism evidence="2 3">
    <name type="scientific">Prochlorococcus marinus str. MIT 9201</name>
    <dbReference type="NCBI Taxonomy" id="93057"/>
    <lineage>
        <taxon>Bacteria</taxon>
        <taxon>Bacillati</taxon>
        <taxon>Cyanobacteriota</taxon>
        <taxon>Cyanophyceae</taxon>
        <taxon>Synechococcales</taxon>
        <taxon>Prochlorococcaceae</taxon>
        <taxon>Prochlorococcus</taxon>
    </lineage>
</organism>
<protein>
    <submittedName>
        <fullName evidence="2">Glutathione S-transferase domain protein</fullName>
    </submittedName>
</protein>